<dbReference type="PRINTS" id="PR01039">
    <property type="entry name" value="TRNASYNTHTRP"/>
</dbReference>
<evidence type="ECO:0000256" key="1">
    <source>
        <dbReference type="ARBA" id="ARBA00005594"/>
    </source>
</evidence>
<evidence type="ECO:0000256" key="10">
    <source>
        <dbReference type="RuleBase" id="RU363036"/>
    </source>
</evidence>
<dbReference type="InterPro" id="IPR002306">
    <property type="entry name" value="Trp-tRNA-ligase"/>
</dbReference>
<evidence type="ECO:0000256" key="5">
    <source>
        <dbReference type="ARBA" id="ARBA00022840"/>
    </source>
</evidence>
<keyword evidence="4 10" id="KW-0547">Nucleotide-binding</keyword>
<dbReference type="SUPFAM" id="SSF52374">
    <property type="entry name" value="Nucleotidylyl transferase"/>
    <property type="match status" value="1"/>
</dbReference>
<dbReference type="NCBIfam" id="TIGR00233">
    <property type="entry name" value="trpS"/>
    <property type="match status" value="1"/>
</dbReference>
<comment type="catalytic activity">
    <reaction evidence="8">
        <text>tRNA(Trp) + L-tryptophan + ATP = L-tryptophyl-tRNA(Trp) + AMP + diphosphate + H(+)</text>
        <dbReference type="Rhea" id="RHEA:24080"/>
        <dbReference type="Rhea" id="RHEA-COMP:9671"/>
        <dbReference type="Rhea" id="RHEA-COMP:9705"/>
        <dbReference type="ChEBI" id="CHEBI:15378"/>
        <dbReference type="ChEBI" id="CHEBI:30616"/>
        <dbReference type="ChEBI" id="CHEBI:33019"/>
        <dbReference type="ChEBI" id="CHEBI:57912"/>
        <dbReference type="ChEBI" id="CHEBI:78442"/>
        <dbReference type="ChEBI" id="CHEBI:78535"/>
        <dbReference type="ChEBI" id="CHEBI:456215"/>
        <dbReference type="EC" id="6.1.1.2"/>
    </reaction>
</comment>
<dbReference type="PROSITE" id="PS00178">
    <property type="entry name" value="AA_TRNA_LIGASE_I"/>
    <property type="match status" value="1"/>
</dbReference>
<dbReference type="GO" id="GO:0004830">
    <property type="term" value="F:tryptophan-tRNA ligase activity"/>
    <property type="evidence" value="ECO:0007669"/>
    <property type="project" value="UniProtKB-UniRule"/>
</dbReference>
<comment type="caution">
    <text evidence="11">The sequence shown here is derived from an EMBL/GenBank/DDBJ whole genome shotgun (WGS) entry which is preliminary data.</text>
</comment>
<dbReference type="PANTHER" id="PTHR43766">
    <property type="entry name" value="TRYPTOPHAN--TRNA LIGASE, MITOCHONDRIAL"/>
    <property type="match status" value="1"/>
</dbReference>
<evidence type="ECO:0000313" key="12">
    <source>
        <dbReference type="Proteomes" id="UP000714915"/>
    </source>
</evidence>
<gene>
    <name evidence="11" type="primary">trpS</name>
    <name evidence="11" type="ORF">KC669_04110</name>
</gene>
<reference evidence="11" key="2">
    <citation type="journal article" date="2021" name="Microbiome">
        <title>Successional dynamics and alternative stable states in a saline activated sludge microbial community over 9 years.</title>
        <authorList>
            <person name="Wang Y."/>
            <person name="Ye J."/>
            <person name="Ju F."/>
            <person name="Liu L."/>
            <person name="Boyd J.A."/>
            <person name="Deng Y."/>
            <person name="Parks D.H."/>
            <person name="Jiang X."/>
            <person name="Yin X."/>
            <person name="Woodcroft B.J."/>
            <person name="Tyson G.W."/>
            <person name="Hugenholtz P."/>
            <person name="Polz M.F."/>
            <person name="Zhang T."/>
        </authorList>
    </citation>
    <scope>NUCLEOTIDE SEQUENCE</scope>
    <source>
        <strain evidence="11">HKST-UBA09</strain>
    </source>
</reference>
<evidence type="ECO:0000256" key="7">
    <source>
        <dbReference type="ARBA" id="ARBA00023146"/>
    </source>
</evidence>
<proteinExistence type="inferred from homology"/>
<evidence type="ECO:0000256" key="2">
    <source>
        <dbReference type="ARBA" id="ARBA00013161"/>
    </source>
</evidence>
<reference evidence="11" key="1">
    <citation type="submission" date="2020-04" db="EMBL/GenBank/DDBJ databases">
        <authorList>
            <person name="Zhang T."/>
        </authorList>
    </citation>
    <scope>NUCLEOTIDE SEQUENCE</scope>
    <source>
        <strain evidence="11">HKST-UBA09</strain>
    </source>
</reference>
<comment type="similarity">
    <text evidence="1 10">Belongs to the class-I aminoacyl-tRNA synthetase family.</text>
</comment>
<dbReference type="Gene3D" id="1.10.240.10">
    <property type="entry name" value="Tyrosyl-Transfer RNA Synthetase"/>
    <property type="match status" value="1"/>
</dbReference>
<dbReference type="Gene3D" id="3.40.50.620">
    <property type="entry name" value="HUPs"/>
    <property type="match status" value="1"/>
</dbReference>
<dbReference type="FunFam" id="1.10.240.10:FF:000005">
    <property type="entry name" value="Tryptophan--tRNA ligase"/>
    <property type="match status" value="1"/>
</dbReference>
<accession>A0A955RLK9</accession>
<evidence type="ECO:0000256" key="8">
    <source>
        <dbReference type="ARBA" id="ARBA00049929"/>
    </source>
</evidence>
<evidence type="ECO:0000256" key="3">
    <source>
        <dbReference type="ARBA" id="ARBA00022598"/>
    </source>
</evidence>
<evidence type="ECO:0000256" key="4">
    <source>
        <dbReference type="ARBA" id="ARBA00022741"/>
    </source>
</evidence>
<sequence>MDSNSSKKRILTGDRPTGPLHLGHYVGSIENRVKLQDEYDLFYLIADVQALTDNHDNPEKVRNNVLQVAQDNLACGLDPNKSTIFIQSKIAEIAELTVFFMNLVSLNEVLRNPTVKTEIKEKDFGDSTPFGFVAYPVSQAADILVAKANLVPVGKDQAPMIELSRVIARRFNTTYGVEIFPEPEAYFGVEKNLAGTDGDVKMSKSKGNTINLNDDEETVKEKVKRMYTDPNRLKATDPGKVEGNPVFIYHDMFNENKDEVNDL</sequence>
<evidence type="ECO:0000256" key="9">
    <source>
        <dbReference type="NCBIfam" id="TIGR00233"/>
    </source>
</evidence>
<organism evidence="11 12">
    <name type="scientific">Candidatus Dojkabacteria bacterium</name>
    <dbReference type="NCBI Taxonomy" id="2099670"/>
    <lineage>
        <taxon>Bacteria</taxon>
        <taxon>Candidatus Dojkabacteria</taxon>
    </lineage>
</organism>
<dbReference type="EC" id="6.1.1.2" evidence="2 9"/>
<dbReference type="InterPro" id="IPR001412">
    <property type="entry name" value="aa-tRNA-synth_I_CS"/>
</dbReference>
<dbReference type="Proteomes" id="UP000714915">
    <property type="component" value="Unassembled WGS sequence"/>
</dbReference>
<dbReference type="GO" id="GO:0005524">
    <property type="term" value="F:ATP binding"/>
    <property type="evidence" value="ECO:0007669"/>
    <property type="project" value="UniProtKB-KW"/>
</dbReference>
<feature type="non-terminal residue" evidence="11">
    <location>
        <position position="263"/>
    </location>
</feature>
<dbReference type="GO" id="GO:0005829">
    <property type="term" value="C:cytosol"/>
    <property type="evidence" value="ECO:0007669"/>
    <property type="project" value="TreeGrafter"/>
</dbReference>
<evidence type="ECO:0000256" key="6">
    <source>
        <dbReference type="ARBA" id="ARBA00022917"/>
    </source>
</evidence>
<dbReference type="EMBL" id="JAGQLF010000062">
    <property type="protein sequence ID" value="MCA9387189.1"/>
    <property type="molecule type" value="Genomic_DNA"/>
</dbReference>
<dbReference type="FunFam" id="3.40.50.620:FF:000094">
    <property type="entry name" value="Tryptophan--tRNA ligase"/>
    <property type="match status" value="1"/>
</dbReference>
<dbReference type="AlphaFoldDB" id="A0A955RLK9"/>
<protein>
    <recommendedName>
        <fullName evidence="2 9">Tryptophan--tRNA ligase</fullName>
        <ecNumber evidence="2 9">6.1.1.2</ecNumber>
    </recommendedName>
</protein>
<dbReference type="InterPro" id="IPR050203">
    <property type="entry name" value="Trp-tRNA_synthetase"/>
</dbReference>
<dbReference type="Pfam" id="PF00579">
    <property type="entry name" value="tRNA-synt_1b"/>
    <property type="match status" value="1"/>
</dbReference>
<name>A0A955RLK9_9BACT</name>
<dbReference type="InterPro" id="IPR014729">
    <property type="entry name" value="Rossmann-like_a/b/a_fold"/>
</dbReference>
<dbReference type="CDD" id="cd00806">
    <property type="entry name" value="TrpRS_core"/>
    <property type="match status" value="1"/>
</dbReference>
<dbReference type="GO" id="GO:0006436">
    <property type="term" value="P:tryptophanyl-tRNA aminoacylation"/>
    <property type="evidence" value="ECO:0007669"/>
    <property type="project" value="UniProtKB-UniRule"/>
</dbReference>
<keyword evidence="5 10" id="KW-0067">ATP-binding</keyword>
<dbReference type="PANTHER" id="PTHR43766:SF1">
    <property type="entry name" value="TRYPTOPHAN--TRNA LIGASE, MITOCHONDRIAL"/>
    <property type="match status" value="1"/>
</dbReference>
<evidence type="ECO:0000313" key="11">
    <source>
        <dbReference type="EMBL" id="MCA9387189.1"/>
    </source>
</evidence>
<keyword evidence="6 10" id="KW-0648">Protein biosynthesis</keyword>
<keyword evidence="7 10" id="KW-0030">Aminoacyl-tRNA synthetase</keyword>
<dbReference type="InterPro" id="IPR002305">
    <property type="entry name" value="aa-tRNA-synth_Ic"/>
</dbReference>
<keyword evidence="3 10" id="KW-0436">Ligase</keyword>